<proteinExistence type="predicted"/>
<evidence type="ECO:0000313" key="4">
    <source>
        <dbReference type="Proteomes" id="UP000239209"/>
    </source>
</evidence>
<protein>
    <submittedName>
        <fullName evidence="3">Uncharacterized protein</fullName>
    </submittedName>
</protein>
<dbReference type="AlphaFoldDB" id="A0A2T0SJL0"/>
<organism evidence="3 4">
    <name type="scientific">Pseudosporangium ferrugineum</name>
    <dbReference type="NCBI Taxonomy" id="439699"/>
    <lineage>
        <taxon>Bacteria</taxon>
        <taxon>Bacillati</taxon>
        <taxon>Actinomycetota</taxon>
        <taxon>Actinomycetes</taxon>
        <taxon>Micromonosporales</taxon>
        <taxon>Micromonosporaceae</taxon>
        <taxon>Pseudosporangium</taxon>
    </lineage>
</organism>
<evidence type="ECO:0000256" key="1">
    <source>
        <dbReference type="SAM" id="MobiDB-lite"/>
    </source>
</evidence>
<name>A0A2T0SJL0_9ACTN</name>
<keyword evidence="2" id="KW-1133">Transmembrane helix</keyword>
<keyword evidence="2" id="KW-0812">Transmembrane</keyword>
<keyword evidence="4" id="KW-1185">Reference proteome</keyword>
<dbReference type="EMBL" id="PVZG01000001">
    <property type="protein sequence ID" value="PRY33592.1"/>
    <property type="molecule type" value="Genomic_DNA"/>
</dbReference>
<sequence length="73" mass="8182">MTSASHEPGQDPPADKPGRSVEDFLRARAERRRERIRGQLARDRQGDHLVPTWVMAVAVAAMVLGWLYLVISS</sequence>
<evidence type="ECO:0000313" key="3">
    <source>
        <dbReference type="EMBL" id="PRY33592.1"/>
    </source>
</evidence>
<feature type="region of interest" description="Disordered" evidence="1">
    <location>
        <begin position="1"/>
        <end position="21"/>
    </location>
</feature>
<gene>
    <name evidence="3" type="ORF">CLV70_101755</name>
</gene>
<dbReference type="RefSeq" id="WP_106124855.1">
    <property type="nucleotide sequence ID" value="NZ_PVZG01000001.1"/>
</dbReference>
<accession>A0A2T0SJL0</accession>
<reference evidence="3 4" key="1">
    <citation type="submission" date="2018-03" db="EMBL/GenBank/DDBJ databases">
        <title>Genomic Encyclopedia of Archaeal and Bacterial Type Strains, Phase II (KMG-II): from individual species to whole genera.</title>
        <authorList>
            <person name="Goeker M."/>
        </authorList>
    </citation>
    <scope>NUCLEOTIDE SEQUENCE [LARGE SCALE GENOMIC DNA]</scope>
    <source>
        <strain evidence="3 4">DSM 45348</strain>
    </source>
</reference>
<dbReference type="Proteomes" id="UP000239209">
    <property type="component" value="Unassembled WGS sequence"/>
</dbReference>
<keyword evidence="2" id="KW-0472">Membrane</keyword>
<evidence type="ECO:0000256" key="2">
    <source>
        <dbReference type="SAM" id="Phobius"/>
    </source>
</evidence>
<feature type="transmembrane region" description="Helical" evidence="2">
    <location>
        <begin position="50"/>
        <end position="71"/>
    </location>
</feature>
<comment type="caution">
    <text evidence="3">The sequence shown here is derived from an EMBL/GenBank/DDBJ whole genome shotgun (WGS) entry which is preliminary data.</text>
</comment>